<evidence type="ECO:0000256" key="6">
    <source>
        <dbReference type="ARBA" id="ARBA00022630"/>
    </source>
</evidence>
<dbReference type="EMBL" id="PDOE01000001">
    <property type="protein sequence ID" value="RKL68503.1"/>
    <property type="molecule type" value="Genomic_DNA"/>
</dbReference>
<dbReference type="SUPFAM" id="SSF46977">
    <property type="entry name" value="Succinate dehydrogenase/fumarate reductase flavoprotein C-terminal domain"/>
    <property type="match status" value="1"/>
</dbReference>
<dbReference type="InterPro" id="IPR027477">
    <property type="entry name" value="Succ_DH/fumarate_Rdtase_cat_sf"/>
</dbReference>
<keyword evidence="16" id="KW-1185">Reference proteome</keyword>
<dbReference type="PANTHER" id="PTHR42716:SF2">
    <property type="entry name" value="L-ASPARTATE OXIDASE, CHLOROPLASTIC"/>
    <property type="match status" value="1"/>
</dbReference>
<organism evidence="15 16">
    <name type="scientific">Salipaludibacillus neizhouensis</name>
    <dbReference type="NCBI Taxonomy" id="885475"/>
    <lineage>
        <taxon>Bacteria</taxon>
        <taxon>Bacillati</taxon>
        <taxon>Bacillota</taxon>
        <taxon>Bacilli</taxon>
        <taxon>Bacillales</taxon>
        <taxon>Bacillaceae</taxon>
    </lineage>
</organism>
<feature type="domain" description="Fumarate reductase/succinate dehydrogenase flavoprotein-like C-terminal" evidence="14">
    <location>
        <begin position="414"/>
        <end position="505"/>
    </location>
</feature>
<dbReference type="InterPro" id="IPR005288">
    <property type="entry name" value="NadB"/>
</dbReference>
<keyword evidence="7 12" id="KW-0662">Pyridine nucleotide biosynthesis</keyword>
<comment type="caution">
    <text evidence="15">The sequence shown here is derived from an EMBL/GenBank/DDBJ whole genome shotgun (WGS) entry which is preliminary data.</text>
</comment>
<keyword evidence="8 12" id="KW-0274">FAD</keyword>
<comment type="pathway">
    <text evidence="2 12">Cofactor biosynthesis; NAD(+) biosynthesis; iminoaspartate from L-aspartate (oxidase route): step 1/1.</text>
</comment>
<protein>
    <recommendedName>
        <fullName evidence="5 11">L-aspartate oxidase</fullName>
        <ecNumber evidence="4 11">1.4.3.16</ecNumber>
    </recommendedName>
</protein>
<comment type="similarity">
    <text evidence="3 12">Belongs to the FAD-dependent oxidoreductase 2 family. NadB subfamily.</text>
</comment>
<comment type="cofactor">
    <cofactor evidence="1 12">
        <name>FAD</name>
        <dbReference type="ChEBI" id="CHEBI:57692"/>
    </cofactor>
</comment>
<evidence type="ECO:0000256" key="3">
    <source>
        <dbReference type="ARBA" id="ARBA00008562"/>
    </source>
</evidence>
<comment type="subcellular location">
    <subcellularLocation>
        <location evidence="12">Cytoplasm</location>
    </subcellularLocation>
</comment>
<dbReference type="SUPFAM" id="SSF56425">
    <property type="entry name" value="Succinate dehydrogenase/fumarate reductase flavoprotein, catalytic domain"/>
    <property type="match status" value="1"/>
</dbReference>
<dbReference type="FunFam" id="3.90.700.10:FF:000002">
    <property type="entry name" value="L-aspartate oxidase"/>
    <property type="match status" value="1"/>
</dbReference>
<evidence type="ECO:0000256" key="9">
    <source>
        <dbReference type="ARBA" id="ARBA00023002"/>
    </source>
</evidence>
<dbReference type="Gene3D" id="1.20.58.100">
    <property type="entry name" value="Fumarate reductase/succinate dehydrogenase flavoprotein-like, C-terminal domain"/>
    <property type="match status" value="1"/>
</dbReference>
<evidence type="ECO:0000256" key="2">
    <source>
        <dbReference type="ARBA" id="ARBA00004950"/>
    </source>
</evidence>
<dbReference type="InterPro" id="IPR015939">
    <property type="entry name" value="Fum_Rdtase/Succ_DH_flav-like_C"/>
</dbReference>
<dbReference type="Gene3D" id="3.50.50.60">
    <property type="entry name" value="FAD/NAD(P)-binding domain"/>
    <property type="match status" value="1"/>
</dbReference>
<dbReference type="Gene3D" id="3.90.700.10">
    <property type="entry name" value="Succinate dehydrogenase/fumarate reductase flavoprotein, catalytic domain"/>
    <property type="match status" value="1"/>
</dbReference>
<gene>
    <name evidence="15" type="ORF">CR203_00135</name>
</gene>
<dbReference type="GO" id="GO:0033765">
    <property type="term" value="F:steroid dehydrogenase activity, acting on the CH-CH group of donors"/>
    <property type="evidence" value="ECO:0007669"/>
    <property type="project" value="UniProtKB-ARBA"/>
</dbReference>
<reference evidence="15 16" key="1">
    <citation type="submission" date="2017-10" db="EMBL/GenBank/DDBJ databases">
        <title>Bacillus sp. nov., a halophilic bacterium isolated from a Keqin Lake.</title>
        <authorList>
            <person name="Wang H."/>
        </authorList>
    </citation>
    <scope>NUCLEOTIDE SEQUENCE [LARGE SCALE GENOMIC DNA]</scope>
    <source>
        <strain evidence="15 16">KCTC 13187</strain>
    </source>
</reference>
<evidence type="ECO:0000256" key="4">
    <source>
        <dbReference type="ARBA" id="ARBA00012173"/>
    </source>
</evidence>
<keyword evidence="9 12" id="KW-0560">Oxidoreductase</keyword>
<evidence type="ECO:0000259" key="14">
    <source>
        <dbReference type="Pfam" id="PF02910"/>
    </source>
</evidence>
<dbReference type="Pfam" id="PF02910">
    <property type="entry name" value="Succ_DH_flav_C"/>
    <property type="match status" value="1"/>
</dbReference>
<dbReference type="Proteomes" id="UP000281498">
    <property type="component" value="Unassembled WGS sequence"/>
</dbReference>
<dbReference type="InterPro" id="IPR036188">
    <property type="entry name" value="FAD/NAD-bd_sf"/>
</dbReference>
<dbReference type="NCBIfam" id="NF005978">
    <property type="entry name" value="PRK08071.1"/>
    <property type="match status" value="1"/>
</dbReference>
<comment type="function">
    <text evidence="12">Catalyzes the oxidation of L-aspartate to iminoaspartate.</text>
</comment>
<evidence type="ECO:0000256" key="5">
    <source>
        <dbReference type="ARBA" id="ARBA00021901"/>
    </source>
</evidence>
<comment type="catalytic activity">
    <reaction evidence="10">
        <text>L-aspartate + O2 = iminosuccinate + H2O2</text>
        <dbReference type="Rhea" id="RHEA:25876"/>
        <dbReference type="ChEBI" id="CHEBI:15379"/>
        <dbReference type="ChEBI" id="CHEBI:16240"/>
        <dbReference type="ChEBI" id="CHEBI:29991"/>
        <dbReference type="ChEBI" id="CHEBI:77875"/>
        <dbReference type="EC" id="1.4.3.16"/>
    </reaction>
    <physiologicalReaction direction="left-to-right" evidence="10">
        <dbReference type="Rhea" id="RHEA:25877"/>
    </physiologicalReaction>
</comment>
<evidence type="ECO:0000313" key="15">
    <source>
        <dbReference type="EMBL" id="RKL68503.1"/>
    </source>
</evidence>
<sequence length="507" mass="55916">MKTDVLIIGGGLAAMMAASKLVADKQVTMVLKGRKTEGNSWRAQGGIAVALSEEDSPTLHMEDTLHAGCFQNNRVLVDILVNEGPKRLKCWINNGLLFDKTLDGSFSLGKEGAHSQRRIVHAGGDRTGDRTMNYFSGQLRDKLHMIENCIVIDLIIEEDACIGALIQDEQGDTQELYADQTILATGGLGGLFQESSNDETITGDGIALAYRAGARLLDLEYIQFHPTLIVSNHKVIGLASEALRGEGAKLVNSEGELIMNDKHPLGDLAPRDVVARVLYSHIEKGNDVYLDITDVQKVDEHFPQIKDMCVRNDVDWEGKRIPVRPGAHFHMGGVQTDEYGRTSVQNLFAVGEVAGSGVHGANRLASNSLLEAIVFGERVGEWISGLPQTYDRLPSKSVQTSENSLKCLLPPKSDIRKQVTSALGVVRTEKKLLEFLSWLESYQIEKYQSITRNGWSKKELERSNMMLTAFLIAKAAFNRKKSIGAHFMQSEEERVEHESAFIKATVI</sequence>
<dbReference type="PRINTS" id="PR00368">
    <property type="entry name" value="FADPNR"/>
</dbReference>
<evidence type="ECO:0000313" key="16">
    <source>
        <dbReference type="Proteomes" id="UP000281498"/>
    </source>
</evidence>
<dbReference type="InterPro" id="IPR037099">
    <property type="entry name" value="Fum_R/Succ_DH_flav-like_C_sf"/>
</dbReference>
<dbReference type="SUPFAM" id="SSF51905">
    <property type="entry name" value="FAD/NAD(P)-binding domain"/>
    <property type="match status" value="1"/>
</dbReference>
<dbReference type="EC" id="1.4.3.16" evidence="4 11"/>
<name>A0A3A9KG15_9BACI</name>
<keyword evidence="6 12" id="KW-0285">Flavoprotein</keyword>
<dbReference type="RefSeq" id="WP_110936858.1">
    <property type="nucleotide sequence ID" value="NZ_KZ614146.1"/>
</dbReference>
<dbReference type="UniPathway" id="UPA00253">
    <property type="reaction ID" value="UER00326"/>
</dbReference>
<dbReference type="GO" id="GO:0008734">
    <property type="term" value="F:L-aspartate oxidase activity"/>
    <property type="evidence" value="ECO:0007669"/>
    <property type="project" value="UniProtKB-UniRule"/>
</dbReference>
<dbReference type="Pfam" id="PF00890">
    <property type="entry name" value="FAD_binding_2"/>
    <property type="match status" value="1"/>
</dbReference>
<evidence type="ECO:0000256" key="10">
    <source>
        <dbReference type="ARBA" id="ARBA00048305"/>
    </source>
</evidence>
<evidence type="ECO:0000256" key="8">
    <source>
        <dbReference type="ARBA" id="ARBA00022827"/>
    </source>
</evidence>
<evidence type="ECO:0000256" key="12">
    <source>
        <dbReference type="RuleBase" id="RU362049"/>
    </source>
</evidence>
<dbReference type="OrthoDB" id="9806724at2"/>
<evidence type="ECO:0000256" key="1">
    <source>
        <dbReference type="ARBA" id="ARBA00001974"/>
    </source>
</evidence>
<evidence type="ECO:0000259" key="13">
    <source>
        <dbReference type="Pfam" id="PF00890"/>
    </source>
</evidence>
<proteinExistence type="inferred from homology"/>
<dbReference type="AlphaFoldDB" id="A0A3A9KG15"/>
<dbReference type="InterPro" id="IPR003953">
    <property type="entry name" value="FAD-dep_OxRdtase_2_FAD-bd"/>
</dbReference>
<dbReference type="NCBIfam" id="TIGR00551">
    <property type="entry name" value="nadB"/>
    <property type="match status" value="1"/>
</dbReference>
<dbReference type="PANTHER" id="PTHR42716">
    <property type="entry name" value="L-ASPARTATE OXIDASE"/>
    <property type="match status" value="1"/>
</dbReference>
<dbReference type="GO" id="GO:0005737">
    <property type="term" value="C:cytoplasm"/>
    <property type="evidence" value="ECO:0007669"/>
    <property type="project" value="UniProtKB-SubCell"/>
</dbReference>
<evidence type="ECO:0000256" key="7">
    <source>
        <dbReference type="ARBA" id="ARBA00022642"/>
    </source>
</evidence>
<evidence type="ECO:0000256" key="11">
    <source>
        <dbReference type="NCBIfam" id="TIGR00551"/>
    </source>
</evidence>
<dbReference type="GO" id="GO:0034628">
    <property type="term" value="P:'de novo' NAD+ biosynthetic process from L-aspartate"/>
    <property type="evidence" value="ECO:0007669"/>
    <property type="project" value="TreeGrafter"/>
</dbReference>
<accession>A0A3A9KG15</accession>
<feature type="domain" description="FAD-dependent oxidoreductase 2 FAD-binding" evidence="13">
    <location>
        <begin position="4"/>
        <end position="369"/>
    </location>
</feature>